<dbReference type="EMBL" id="JAGPYM010000015">
    <property type="protein sequence ID" value="KAH6886848.1"/>
    <property type="molecule type" value="Genomic_DNA"/>
</dbReference>
<dbReference type="AlphaFoldDB" id="A0A9P8W376"/>
<keyword evidence="4" id="KW-1185">Reference proteome</keyword>
<proteinExistence type="predicted"/>
<dbReference type="Proteomes" id="UP000777438">
    <property type="component" value="Unassembled WGS sequence"/>
</dbReference>
<keyword evidence="2" id="KW-1133">Transmembrane helix</keyword>
<keyword evidence="2" id="KW-0812">Transmembrane</keyword>
<keyword evidence="2" id="KW-0472">Membrane</keyword>
<feature type="transmembrane region" description="Helical" evidence="2">
    <location>
        <begin position="261"/>
        <end position="283"/>
    </location>
</feature>
<name>A0A9P8W376_9HYPO</name>
<evidence type="ECO:0000256" key="1">
    <source>
        <dbReference type="SAM" id="MobiDB-lite"/>
    </source>
</evidence>
<accession>A0A9P8W376</accession>
<feature type="transmembrane region" description="Helical" evidence="2">
    <location>
        <begin position="303"/>
        <end position="330"/>
    </location>
</feature>
<evidence type="ECO:0000256" key="2">
    <source>
        <dbReference type="SAM" id="Phobius"/>
    </source>
</evidence>
<gene>
    <name evidence="3" type="ORF">B0T10DRAFT_607710</name>
</gene>
<dbReference type="OrthoDB" id="5057308at2759"/>
<feature type="compositionally biased region" description="Basic and acidic residues" evidence="1">
    <location>
        <begin position="32"/>
        <end position="41"/>
    </location>
</feature>
<feature type="region of interest" description="Disordered" evidence="1">
    <location>
        <begin position="1"/>
        <end position="41"/>
    </location>
</feature>
<protein>
    <submittedName>
        <fullName evidence="3">Uncharacterized protein</fullName>
    </submittedName>
</protein>
<evidence type="ECO:0000313" key="3">
    <source>
        <dbReference type="EMBL" id="KAH6886848.1"/>
    </source>
</evidence>
<comment type="caution">
    <text evidence="3">The sequence shown here is derived from an EMBL/GenBank/DDBJ whole genome shotgun (WGS) entry which is preliminary data.</text>
</comment>
<sequence>MPSDVSKALVLRGSPPSPTPTKSSAKSKRSRPRELPSIEDAYHDENKSVWRAVKAKNGNRHTAIVAIVKAEQKKELEKMIKEKKRKGKIQSTIVIATARQLQEKIDSTLDANCTSLYLFVSSTVNSITYDIGKVIKDVYVAPCQPASRPDVLRIGSASKYCNVKAYAWEHRPTSIRRGGYQITYAEGCHFDISDDLEDARRLLNQPITSCDMQDDELAKIKSQFLSIQEEMASGPVSSDGSVSSYLGADQTGNWFEKWKGLLAMIIAAGTGTYRIGGAITAVWVSGGGVYIKGPLGLSIAAGYFNVAAFAGAVGAGGMMAIAAWGAVYFVPWDRLWNLVREKLSQIWEVIRDVAAWIWEKMKALASTFVSEASVGPASQAMVVRFSD</sequence>
<reference evidence="3 4" key="1">
    <citation type="journal article" date="2021" name="Nat. Commun.">
        <title>Genetic determinants of endophytism in the Arabidopsis root mycobiome.</title>
        <authorList>
            <person name="Mesny F."/>
            <person name="Miyauchi S."/>
            <person name="Thiergart T."/>
            <person name="Pickel B."/>
            <person name="Atanasova L."/>
            <person name="Karlsson M."/>
            <person name="Huettel B."/>
            <person name="Barry K.W."/>
            <person name="Haridas S."/>
            <person name="Chen C."/>
            <person name="Bauer D."/>
            <person name="Andreopoulos W."/>
            <person name="Pangilinan J."/>
            <person name="LaButti K."/>
            <person name="Riley R."/>
            <person name="Lipzen A."/>
            <person name="Clum A."/>
            <person name="Drula E."/>
            <person name="Henrissat B."/>
            <person name="Kohler A."/>
            <person name="Grigoriev I.V."/>
            <person name="Martin F.M."/>
            <person name="Hacquard S."/>
        </authorList>
    </citation>
    <scope>NUCLEOTIDE SEQUENCE [LARGE SCALE GENOMIC DNA]</scope>
    <source>
        <strain evidence="3 4">MPI-CAGE-CH-0241</strain>
    </source>
</reference>
<organism evidence="3 4">
    <name type="scientific">Thelonectria olida</name>
    <dbReference type="NCBI Taxonomy" id="1576542"/>
    <lineage>
        <taxon>Eukaryota</taxon>
        <taxon>Fungi</taxon>
        <taxon>Dikarya</taxon>
        <taxon>Ascomycota</taxon>
        <taxon>Pezizomycotina</taxon>
        <taxon>Sordariomycetes</taxon>
        <taxon>Hypocreomycetidae</taxon>
        <taxon>Hypocreales</taxon>
        <taxon>Nectriaceae</taxon>
        <taxon>Thelonectria</taxon>
    </lineage>
</organism>
<evidence type="ECO:0000313" key="4">
    <source>
        <dbReference type="Proteomes" id="UP000777438"/>
    </source>
</evidence>